<dbReference type="InterPro" id="IPR018905">
    <property type="entry name" value="A-galactase_NEW3"/>
</dbReference>
<sequence length="543" mass="57747">MIYNHVRSIAVAAILSAVLLGSTIAPVTAQTAGNSGQVIGSPDIDLNAPTQEFEPGTQAELRLEIVNRGSIRKGGPAEYENRITTARGVTADVKSGSAPIEINTGSVSIGNVPTGTASAPPVNITIKDSAEPGTYRVPVKISYASTRSVNYDSFGPEYNDFDRSRTEYVTIRVRSQSRFDIVDSTTTSQVGDRGNLTVTIENVGDRAARDASVAAASSSDELLFGTGSKSSTANIGSWEPGEQRVIEYTVEMVDDATLRAYSVDLTVNYRDIDGIDRSSRPLTTGVRPTAEQSFSVTNVSTNLRVGEEGTVSGTVVNNGPDAVTNPVVMFSPSNPNIVVDSSEYAIPDIAPGERANFEYTVTVSDAGSASVQQFNLTTRYRNTRGDVQRSDGLETRARIEPKRDRFIIKTATDEIAAGSDQAVTIQITNNGEQPLQNVEAKAFVESPLSSDNDEAIVTSLAANETAEVTIALSAASGALPKTYPVSLDFQYEMPDGDSEVSKTYTTAIVVTEPEDSGFPLPLILGVFVIIGVAGIGGWRRWSS</sequence>
<evidence type="ECO:0000313" key="4">
    <source>
        <dbReference type="Proteomes" id="UP000268233"/>
    </source>
</evidence>
<dbReference type="Proteomes" id="UP000268233">
    <property type="component" value="Unassembled WGS sequence"/>
</dbReference>
<dbReference type="AlphaFoldDB" id="A0A495QQR3"/>
<comment type="caution">
    <text evidence="3">The sequence shown here is derived from an EMBL/GenBank/DDBJ whole genome shotgun (WGS) entry which is preliminary data.</text>
</comment>
<evidence type="ECO:0000313" key="3">
    <source>
        <dbReference type="EMBL" id="RKS75832.1"/>
    </source>
</evidence>
<keyword evidence="1" id="KW-0472">Membrane</keyword>
<evidence type="ECO:0000259" key="2">
    <source>
        <dbReference type="Pfam" id="PF10633"/>
    </source>
</evidence>
<evidence type="ECO:0000256" key="1">
    <source>
        <dbReference type="SAM" id="Phobius"/>
    </source>
</evidence>
<dbReference type="InterPro" id="IPR013783">
    <property type="entry name" value="Ig-like_fold"/>
</dbReference>
<proteinExistence type="predicted"/>
<dbReference type="EMBL" id="RBWW01000003">
    <property type="protein sequence ID" value="RKS75832.1"/>
    <property type="molecule type" value="Genomic_DNA"/>
</dbReference>
<dbReference type="PANTHER" id="PTHR35902">
    <property type="entry name" value="S-LAYER DOMAIN-LIKE PROTEIN-RELATED"/>
    <property type="match status" value="1"/>
</dbReference>
<keyword evidence="1" id="KW-0812">Transmembrane</keyword>
<gene>
    <name evidence="3" type="ORF">BDK61_4353</name>
</gene>
<name>A0A495QQR3_9EURY</name>
<accession>A0A495QQR3</accession>
<keyword evidence="4" id="KW-1185">Reference proteome</keyword>
<feature type="transmembrane region" description="Helical" evidence="1">
    <location>
        <begin position="518"/>
        <end position="538"/>
    </location>
</feature>
<organism evidence="3 4">
    <name type="scientific">Haloarcula quadrata</name>
    <dbReference type="NCBI Taxonomy" id="182779"/>
    <lineage>
        <taxon>Archaea</taxon>
        <taxon>Methanobacteriati</taxon>
        <taxon>Methanobacteriota</taxon>
        <taxon>Stenosarchaea group</taxon>
        <taxon>Halobacteria</taxon>
        <taxon>Halobacteriales</taxon>
        <taxon>Haloarculaceae</taxon>
        <taxon>Haloarcula</taxon>
    </lineage>
</organism>
<reference evidence="3 4" key="1">
    <citation type="submission" date="2018-10" db="EMBL/GenBank/DDBJ databases">
        <title>Genomic Encyclopedia of Archaeal and Bacterial Type Strains, Phase II (KMG-II): from individual species to whole genera.</title>
        <authorList>
            <person name="Goeker M."/>
        </authorList>
    </citation>
    <scope>NUCLEOTIDE SEQUENCE [LARGE SCALE GENOMIC DNA]</scope>
    <source>
        <strain evidence="3 4">DSM 11927</strain>
    </source>
</reference>
<keyword evidence="1" id="KW-1133">Transmembrane helix</keyword>
<protein>
    <recommendedName>
        <fullName evidence="2">Alpha-galactosidase NEW3 domain-containing protein</fullName>
    </recommendedName>
</protein>
<feature type="domain" description="Alpha-galactosidase NEW3" evidence="2">
    <location>
        <begin position="416"/>
        <end position="490"/>
    </location>
</feature>
<dbReference type="Gene3D" id="2.60.40.10">
    <property type="entry name" value="Immunoglobulins"/>
    <property type="match status" value="1"/>
</dbReference>
<dbReference type="PANTHER" id="PTHR35902:SF3">
    <property type="entry name" value="NPCBM-ASSOCIATED, NEW3 DOMAIN OF ALPHA-GALACTOSIDASE"/>
    <property type="match status" value="1"/>
</dbReference>
<dbReference type="Pfam" id="PF10633">
    <property type="entry name" value="NPCBM_assoc"/>
    <property type="match status" value="1"/>
</dbReference>